<dbReference type="GO" id="GO:0003723">
    <property type="term" value="F:RNA binding"/>
    <property type="evidence" value="ECO:0007669"/>
    <property type="project" value="UniProtKB-UniRule"/>
</dbReference>
<evidence type="ECO:0000256" key="2">
    <source>
        <dbReference type="SAM" id="MobiDB-lite"/>
    </source>
</evidence>
<dbReference type="InterPro" id="IPR004088">
    <property type="entry name" value="KH_dom_type_1"/>
</dbReference>
<name>A0A1Q9CKY7_SYMMI</name>
<organism evidence="4 5">
    <name type="scientific">Symbiodinium microadriaticum</name>
    <name type="common">Dinoflagellate</name>
    <name type="synonym">Zooxanthella microadriatica</name>
    <dbReference type="NCBI Taxonomy" id="2951"/>
    <lineage>
        <taxon>Eukaryota</taxon>
        <taxon>Sar</taxon>
        <taxon>Alveolata</taxon>
        <taxon>Dinophyceae</taxon>
        <taxon>Suessiales</taxon>
        <taxon>Symbiodiniaceae</taxon>
        <taxon>Symbiodinium</taxon>
    </lineage>
</organism>
<dbReference type="InterPro" id="IPR036612">
    <property type="entry name" value="KH_dom_type_1_sf"/>
</dbReference>
<protein>
    <recommendedName>
        <fullName evidence="3">K Homology domain-containing protein</fullName>
    </recommendedName>
</protein>
<dbReference type="OrthoDB" id="5204190at2759"/>
<accession>A0A1Q9CKY7</accession>
<dbReference type="SMART" id="SM00322">
    <property type="entry name" value="KH"/>
    <property type="match status" value="1"/>
</dbReference>
<comment type="caution">
    <text evidence="4">The sequence shown here is derived from an EMBL/GenBank/DDBJ whole genome shotgun (WGS) entry which is preliminary data.</text>
</comment>
<evidence type="ECO:0000259" key="3">
    <source>
        <dbReference type="SMART" id="SM00322"/>
    </source>
</evidence>
<reference evidence="4 5" key="1">
    <citation type="submission" date="2016-02" db="EMBL/GenBank/DDBJ databases">
        <title>Genome analysis of coral dinoflagellate symbionts highlights evolutionary adaptations to a symbiotic lifestyle.</title>
        <authorList>
            <person name="Aranda M."/>
            <person name="Li Y."/>
            <person name="Liew Y.J."/>
            <person name="Baumgarten S."/>
            <person name="Simakov O."/>
            <person name="Wilson M."/>
            <person name="Piel J."/>
            <person name="Ashoor H."/>
            <person name="Bougouffa S."/>
            <person name="Bajic V.B."/>
            <person name="Ryu T."/>
            <person name="Ravasi T."/>
            <person name="Bayer T."/>
            <person name="Micklem G."/>
            <person name="Kim H."/>
            <person name="Bhak J."/>
            <person name="Lajeunesse T.C."/>
            <person name="Voolstra C.R."/>
        </authorList>
    </citation>
    <scope>NUCLEOTIDE SEQUENCE [LARGE SCALE GENOMIC DNA]</scope>
    <source>
        <strain evidence="4 5">CCMP2467</strain>
    </source>
</reference>
<dbReference type="Proteomes" id="UP000186817">
    <property type="component" value="Unassembled WGS sequence"/>
</dbReference>
<proteinExistence type="predicted"/>
<evidence type="ECO:0000313" key="4">
    <source>
        <dbReference type="EMBL" id="OLP83592.1"/>
    </source>
</evidence>
<evidence type="ECO:0000256" key="1">
    <source>
        <dbReference type="PROSITE-ProRule" id="PRU00117"/>
    </source>
</evidence>
<dbReference type="InterPro" id="IPR004087">
    <property type="entry name" value="KH_dom"/>
</dbReference>
<feature type="region of interest" description="Disordered" evidence="2">
    <location>
        <begin position="57"/>
        <end position="77"/>
    </location>
</feature>
<dbReference type="PROSITE" id="PS50084">
    <property type="entry name" value="KH_TYPE_1"/>
    <property type="match status" value="1"/>
</dbReference>
<dbReference type="Pfam" id="PF00013">
    <property type="entry name" value="KH_1"/>
    <property type="match status" value="1"/>
</dbReference>
<dbReference type="EMBL" id="LSRX01001105">
    <property type="protein sequence ID" value="OLP83592.1"/>
    <property type="molecule type" value="Genomic_DNA"/>
</dbReference>
<gene>
    <name evidence="4" type="ORF">AK812_SmicGene35629</name>
</gene>
<keyword evidence="1" id="KW-0694">RNA-binding</keyword>
<dbReference type="AlphaFoldDB" id="A0A1Q9CKY7"/>
<evidence type="ECO:0000313" key="5">
    <source>
        <dbReference type="Proteomes" id="UP000186817"/>
    </source>
</evidence>
<dbReference type="Gene3D" id="3.30.310.210">
    <property type="match status" value="1"/>
</dbReference>
<sequence>MMAPFNGIQQLAAYDAARGGYIVHDEVDVFIAKKLHTCSDDLEAVYASTYEKLSRYDAPNEDGHEAPILGQPPPTPMPDEQDSFCAITSTVNGVGPYIGAMRDKDWLITARHGILADGALSQYSTSMYVKKGSGKPVRIHVTDSVIAPESLKIKALEAFGCSGHDLIAFKVSQADTGAWLHYVGGLGERGQLDWPCANCSARNYGHRSVCYRSDFPGVMGERRHPEELQTVPESYVGLLIGKGGHDIKQLQERTGAAVQVGKLSFEGAEAQAAAEAIIKRKLMEWAEKVPQKFAPRLIGPQGCVINQAVLWSSRIRAGFLVLWPARQTGCLVQQCLGDKEHVWLHGRKCVWHSNYVWGSKWQVLDEEVLWHARPCEEFQLPQWWLRQDGFYLALT</sequence>
<dbReference type="SUPFAM" id="SSF54791">
    <property type="entry name" value="Eukaryotic type KH-domain (KH-domain type I)"/>
    <property type="match status" value="1"/>
</dbReference>
<keyword evidence="5" id="KW-1185">Reference proteome</keyword>
<feature type="domain" description="K Homology" evidence="3">
    <location>
        <begin position="223"/>
        <end position="284"/>
    </location>
</feature>